<name>A0A8H5T067_FUSHE</name>
<evidence type="ECO:0000313" key="3">
    <source>
        <dbReference type="EMBL" id="KAF5660119.1"/>
    </source>
</evidence>
<dbReference type="OrthoDB" id="5099826at2759"/>
<dbReference type="GO" id="GO:0016787">
    <property type="term" value="F:hydrolase activity"/>
    <property type="evidence" value="ECO:0007669"/>
    <property type="project" value="UniProtKB-KW"/>
</dbReference>
<reference evidence="3 4" key="1">
    <citation type="submission" date="2020-05" db="EMBL/GenBank/DDBJ databases">
        <title>Identification and distribution of gene clusters putatively required for synthesis of sphingolipid metabolism inhibitors in phylogenetically diverse species of the filamentous fungus Fusarium.</title>
        <authorList>
            <person name="Kim H.-S."/>
            <person name="Busman M."/>
            <person name="Brown D.W."/>
            <person name="Divon H."/>
            <person name="Uhlig S."/>
            <person name="Proctor R.H."/>
        </authorList>
    </citation>
    <scope>NUCLEOTIDE SEQUENCE [LARGE SCALE GENOMIC DNA]</scope>
    <source>
        <strain evidence="3 4">NRRL 20693</strain>
    </source>
</reference>
<keyword evidence="4" id="KW-1185">Reference proteome</keyword>
<proteinExistence type="predicted"/>
<dbReference type="Pfam" id="PF00545">
    <property type="entry name" value="Ribonuclease"/>
    <property type="match status" value="1"/>
</dbReference>
<dbReference type="InterPro" id="IPR000026">
    <property type="entry name" value="N1-like"/>
</dbReference>
<comment type="caution">
    <text evidence="3">The sequence shown here is derived from an EMBL/GenBank/DDBJ whole genome shotgun (WGS) entry which is preliminary data.</text>
</comment>
<dbReference type="AlphaFoldDB" id="A0A8H5T067"/>
<keyword evidence="1" id="KW-0540">Nuclease</keyword>
<protein>
    <submittedName>
        <fullName evidence="3">Extracellular guanyl-specific ribonuclease Fl2</fullName>
    </submittedName>
</protein>
<dbReference type="GO" id="GO:0004521">
    <property type="term" value="F:RNA endonuclease activity"/>
    <property type="evidence" value="ECO:0007669"/>
    <property type="project" value="InterPro"/>
</dbReference>
<dbReference type="InterPro" id="IPR016191">
    <property type="entry name" value="Ribonuclease/ribotoxin"/>
</dbReference>
<dbReference type="SUPFAM" id="SSF53933">
    <property type="entry name" value="Microbial ribonucleases"/>
    <property type="match status" value="1"/>
</dbReference>
<dbReference type="EMBL" id="JAAGWQ010000200">
    <property type="protein sequence ID" value="KAF5660119.1"/>
    <property type="molecule type" value="Genomic_DNA"/>
</dbReference>
<keyword evidence="2" id="KW-0378">Hydrolase</keyword>
<dbReference type="Gene3D" id="3.10.450.30">
    <property type="entry name" value="Microbial ribonucleases"/>
    <property type="match status" value="1"/>
</dbReference>
<evidence type="ECO:0000256" key="1">
    <source>
        <dbReference type="ARBA" id="ARBA00022722"/>
    </source>
</evidence>
<organism evidence="3 4">
    <name type="scientific">Fusarium heterosporum</name>
    <dbReference type="NCBI Taxonomy" id="42747"/>
    <lineage>
        <taxon>Eukaryota</taxon>
        <taxon>Fungi</taxon>
        <taxon>Dikarya</taxon>
        <taxon>Ascomycota</taxon>
        <taxon>Pezizomycotina</taxon>
        <taxon>Sordariomycetes</taxon>
        <taxon>Hypocreomycetidae</taxon>
        <taxon>Hypocreales</taxon>
        <taxon>Nectriaceae</taxon>
        <taxon>Fusarium</taxon>
        <taxon>Fusarium heterosporum species complex</taxon>
    </lineage>
</organism>
<gene>
    <name evidence="3" type="ORF">FHETE_9090</name>
</gene>
<accession>A0A8H5T067</accession>
<dbReference type="GO" id="GO:0003723">
    <property type="term" value="F:RNA binding"/>
    <property type="evidence" value="ECO:0007669"/>
    <property type="project" value="InterPro"/>
</dbReference>
<evidence type="ECO:0000313" key="4">
    <source>
        <dbReference type="Proteomes" id="UP000567885"/>
    </source>
</evidence>
<sequence>MPSLHDLDEEMSHMKVSDNEMDDGSSECSYYSLPDLEDDPWLKRIPAYEVRKQAKQVPEVVSPGAKYPHLFYNKERLPLNTTGPWLEYPLCLNGRYHNNSYREAGPARVLVNPLVPGEHQVIYHRRKKDRGFCKAIYRKSGYRKQLPGCGSRMAAASIPTCPSLTQGYLSPPASPGSYGAVPYPRSAEISPQQAFALAAYQQQWTGQSAMAGCYYPQNTSLMAGPFGQNLGYGMNQMNYTSVGSYQGIAYY</sequence>
<dbReference type="Proteomes" id="UP000567885">
    <property type="component" value="Unassembled WGS sequence"/>
</dbReference>
<evidence type="ECO:0000256" key="2">
    <source>
        <dbReference type="ARBA" id="ARBA00022801"/>
    </source>
</evidence>